<reference evidence="4 5" key="1">
    <citation type="submission" date="2017-01" db="EMBL/GenBank/DDBJ databases">
        <authorList>
            <person name="Mah S.A."/>
            <person name="Swanson W.J."/>
            <person name="Moy G.W."/>
            <person name="Vacquier V.D."/>
        </authorList>
    </citation>
    <scope>NUCLEOTIDE SEQUENCE [LARGE SCALE GENOMIC DNA]</scope>
    <source>
        <strain evidence="4 5">DSM 16927</strain>
    </source>
</reference>
<feature type="transmembrane region" description="Helical" evidence="1">
    <location>
        <begin position="6"/>
        <end position="22"/>
    </location>
</feature>
<dbReference type="EMBL" id="CP033926">
    <property type="protein sequence ID" value="AZA99466.1"/>
    <property type="molecule type" value="Genomic_DNA"/>
</dbReference>
<dbReference type="RefSeq" id="WP_076352244.1">
    <property type="nucleotide sequence ID" value="NZ_CP033926.1"/>
</dbReference>
<dbReference type="Proteomes" id="UP000186106">
    <property type="component" value="Unassembled WGS sequence"/>
</dbReference>
<evidence type="ECO:0000313" key="2">
    <source>
        <dbReference type="EMBL" id="AZA99466.1"/>
    </source>
</evidence>
<reference evidence="2 6" key="2">
    <citation type="submission" date="2018-11" db="EMBL/GenBank/DDBJ databases">
        <title>Proposal to divide the Flavobacteriaceae and reorganize its genera based on Amino Acid Identity values calculated from whole genome sequences.</title>
        <authorList>
            <person name="Nicholson A.C."/>
            <person name="Gulvik C.A."/>
            <person name="Whitney A.M."/>
            <person name="Humrighouse B.W."/>
            <person name="Bell M."/>
            <person name="Holmes B."/>
            <person name="Steigerwalt A.G."/>
            <person name="Villarma A."/>
            <person name="Sheth M."/>
            <person name="Batra D."/>
            <person name="Pryor J."/>
            <person name="Bernardet J.-F."/>
            <person name="Hugo C."/>
            <person name="Kampfer P."/>
            <person name="Newman J."/>
            <person name="McQuiston J.R."/>
        </authorList>
    </citation>
    <scope>NUCLEOTIDE SEQUENCE [LARGE SCALE GENOMIC DNA]</scope>
    <source>
        <strain evidence="2 6">DSM 16927</strain>
    </source>
</reference>
<dbReference type="EMBL" id="FTNZ01000008">
    <property type="protein sequence ID" value="SIS47389.1"/>
    <property type="molecule type" value="Genomic_DNA"/>
</dbReference>
<keyword evidence="1" id="KW-1133">Transmembrane helix</keyword>
<name>A0A1N7JDI5_9FLAO</name>
<evidence type="ECO:0000313" key="6">
    <source>
        <dbReference type="Proteomes" id="UP000279541"/>
    </source>
</evidence>
<evidence type="ECO:0000313" key="5">
    <source>
        <dbReference type="Proteomes" id="UP000186106"/>
    </source>
</evidence>
<dbReference type="OrthoDB" id="1042325at2"/>
<dbReference type="AlphaFoldDB" id="A0A1N7JDI5"/>
<evidence type="ECO:0000313" key="4">
    <source>
        <dbReference type="EMBL" id="SIS47389.1"/>
    </source>
</evidence>
<dbReference type="STRING" id="112234.SAMN05421768_102154"/>
<evidence type="ECO:0000256" key="1">
    <source>
        <dbReference type="SAM" id="Phobius"/>
    </source>
</evidence>
<evidence type="ECO:0000313" key="3">
    <source>
        <dbReference type="EMBL" id="SIS30976.1"/>
    </source>
</evidence>
<keyword evidence="1" id="KW-0472">Membrane</keyword>
<dbReference type="Proteomes" id="UP000279541">
    <property type="component" value="Chromosome"/>
</dbReference>
<organism evidence="4 5">
    <name type="scientific">Chryseobacterium joostei</name>
    <dbReference type="NCBI Taxonomy" id="112234"/>
    <lineage>
        <taxon>Bacteria</taxon>
        <taxon>Pseudomonadati</taxon>
        <taxon>Bacteroidota</taxon>
        <taxon>Flavobacteriia</taxon>
        <taxon>Flavobacteriales</taxon>
        <taxon>Weeksellaceae</taxon>
        <taxon>Chryseobacterium group</taxon>
        <taxon>Chryseobacterium</taxon>
    </lineage>
</organism>
<accession>A0A1N7JDI5</accession>
<keyword evidence="1" id="KW-0812">Transmembrane</keyword>
<keyword evidence="6" id="KW-1185">Reference proteome</keyword>
<protein>
    <submittedName>
        <fullName evidence="4">Uncharacterized protein</fullName>
    </submittedName>
</protein>
<dbReference type="EMBL" id="FTNZ01000002">
    <property type="protein sequence ID" value="SIS30976.1"/>
    <property type="molecule type" value="Genomic_DNA"/>
</dbReference>
<dbReference type="KEGG" id="cjt:EG359_07545"/>
<proteinExistence type="predicted"/>
<gene>
    <name evidence="2" type="ORF">EG359_07545</name>
    <name evidence="3" type="ORF">SAMN05421768_102154</name>
    <name evidence="4" type="ORF">SAMN05421768_108153</name>
</gene>
<sequence>MNTLFLIPVVLIIAGIAFMIIMNKKHKTAKSEINLDSERNKYNQYKQELLAQDFSKLTQWMRGKPIDAFTSASVPQSTTNKVQELVTDGIKNIALSTIGIKLKRIETDCFWALSGNDLHFFSTDTVGELDEHIVFDNFRIETARLQYGGILKSQLGVYAKSSEEYLPKTHIITFDIDGSSLSLEIHDRLNYTVNPEDMLNLKKQLETRAKYQVVGEKFVKILQDKFSNLKMT</sequence>